<proteinExistence type="predicted"/>
<dbReference type="Proteomes" id="UP000515703">
    <property type="component" value="Chromosome"/>
</dbReference>
<gene>
    <name evidence="1" type="ORF">bsdcttw_14260</name>
</gene>
<dbReference type="AlphaFoldDB" id="A0A7I8DMY4"/>
<organism evidence="1 2">
    <name type="scientific">Anaerocolumna chitinilytica</name>
    <dbReference type="NCBI Taxonomy" id="1727145"/>
    <lineage>
        <taxon>Bacteria</taxon>
        <taxon>Bacillati</taxon>
        <taxon>Bacillota</taxon>
        <taxon>Clostridia</taxon>
        <taxon>Lachnospirales</taxon>
        <taxon>Lachnospiraceae</taxon>
        <taxon>Anaerocolumna</taxon>
    </lineage>
</organism>
<dbReference type="KEGG" id="acht:bsdcttw_14260"/>
<protein>
    <submittedName>
        <fullName evidence="1">Uncharacterized protein</fullName>
    </submittedName>
</protein>
<dbReference type="EMBL" id="AP023368">
    <property type="protein sequence ID" value="BCJ98385.1"/>
    <property type="molecule type" value="Genomic_DNA"/>
</dbReference>
<sequence>MGIIFTDKFENVEIDCEFFEVVCSCYGGELPSYYLIGTAYGGNTAVIEILINETDVSTIKKLCDKAERYAEQAETLRDKKLEQYDPTLKAIKFLEPDH</sequence>
<reference evidence="1 2" key="1">
    <citation type="submission" date="2020-08" db="EMBL/GenBank/DDBJ databases">
        <title>Draft genome sequencing of an Anaerocolumna strain isolated from anoxic soil subjected to BSD treatment.</title>
        <authorList>
            <person name="Uek A."/>
            <person name="Tonouchi A."/>
        </authorList>
    </citation>
    <scope>NUCLEOTIDE SEQUENCE [LARGE SCALE GENOMIC DNA]</scope>
    <source>
        <strain evidence="1 2">CTTW</strain>
    </source>
</reference>
<evidence type="ECO:0000313" key="1">
    <source>
        <dbReference type="EMBL" id="BCJ98385.1"/>
    </source>
</evidence>
<evidence type="ECO:0000313" key="2">
    <source>
        <dbReference type="Proteomes" id="UP000515703"/>
    </source>
</evidence>
<keyword evidence="2" id="KW-1185">Reference proteome</keyword>
<dbReference type="RefSeq" id="WP_185258716.1">
    <property type="nucleotide sequence ID" value="NZ_AP023368.1"/>
</dbReference>
<accession>A0A7I8DMY4</accession>
<name>A0A7I8DMY4_9FIRM</name>
<reference evidence="1 2" key="2">
    <citation type="submission" date="2020-08" db="EMBL/GenBank/DDBJ databases">
        <authorList>
            <person name="Ueki A."/>
            <person name="Tonouchi A."/>
        </authorList>
    </citation>
    <scope>NUCLEOTIDE SEQUENCE [LARGE SCALE GENOMIC DNA]</scope>
    <source>
        <strain evidence="1 2">CTTW</strain>
    </source>
</reference>